<sequence>MVDAWCALRRGDAGSGWTYDPVANRMLYGRKPERKRPDRFLCKLTDFTLDSIQLVGVEPIHGVTYYDDARNNLNLPVLPSHRFGLLLTMSPKQN</sequence>
<dbReference type="GO" id="GO:0006302">
    <property type="term" value="P:double-strand break repair"/>
    <property type="evidence" value="ECO:0007669"/>
    <property type="project" value="TreeGrafter"/>
</dbReference>
<dbReference type="InterPro" id="IPR051547">
    <property type="entry name" value="TDP2-like"/>
</dbReference>
<dbReference type="PANTHER" id="PTHR15822">
    <property type="entry name" value="TRAF AND TNF RECEPTOR-ASSOCIATED PROTEIN"/>
    <property type="match status" value="1"/>
</dbReference>
<evidence type="ECO:0000313" key="3">
    <source>
        <dbReference type="Proteomes" id="UP001054889"/>
    </source>
</evidence>
<organism evidence="2 3">
    <name type="scientific">Eleusine coracana subsp. coracana</name>
    <dbReference type="NCBI Taxonomy" id="191504"/>
    <lineage>
        <taxon>Eukaryota</taxon>
        <taxon>Viridiplantae</taxon>
        <taxon>Streptophyta</taxon>
        <taxon>Embryophyta</taxon>
        <taxon>Tracheophyta</taxon>
        <taxon>Spermatophyta</taxon>
        <taxon>Magnoliopsida</taxon>
        <taxon>Liliopsida</taxon>
        <taxon>Poales</taxon>
        <taxon>Poaceae</taxon>
        <taxon>PACMAD clade</taxon>
        <taxon>Chloridoideae</taxon>
        <taxon>Cynodonteae</taxon>
        <taxon>Eleusininae</taxon>
        <taxon>Eleusine</taxon>
    </lineage>
</organism>
<comment type="caution">
    <text evidence="2">The sequence shown here is derived from an EMBL/GenBank/DDBJ whole genome shotgun (WGS) entry which is preliminary data.</text>
</comment>
<gene>
    <name evidence="2" type="primary">ga29862</name>
    <name evidence="2" type="ORF">PR202_ga29862</name>
</gene>
<dbReference type="GO" id="GO:0003697">
    <property type="term" value="F:single-stranded DNA binding"/>
    <property type="evidence" value="ECO:0007669"/>
    <property type="project" value="TreeGrafter"/>
</dbReference>
<dbReference type="Gene3D" id="3.60.10.10">
    <property type="entry name" value="Endonuclease/exonuclease/phosphatase"/>
    <property type="match status" value="1"/>
</dbReference>
<dbReference type="GO" id="GO:0005737">
    <property type="term" value="C:cytoplasm"/>
    <property type="evidence" value="ECO:0007669"/>
    <property type="project" value="TreeGrafter"/>
</dbReference>
<name>A0AAV5DME2_ELECO</name>
<reference evidence="2" key="1">
    <citation type="journal article" date="2018" name="DNA Res.">
        <title>Multiple hybrid de novo genome assembly of finger millet, an orphan allotetraploid crop.</title>
        <authorList>
            <person name="Hatakeyama M."/>
            <person name="Aluri S."/>
            <person name="Balachadran M.T."/>
            <person name="Sivarajan S.R."/>
            <person name="Patrignani A."/>
            <person name="Gruter S."/>
            <person name="Poveda L."/>
            <person name="Shimizu-Inatsugi R."/>
            <person name="Baeten J."/>
            <person name="Francoijs K.J."/>
            <person name="Nataraja K.N."/>
            <person name="Reddy Y.A.N."/>
            <person name="Phadnis S."/>
            <person name="Ravikumar R.L."/>
            <person name="Schlapbach R."/>
            <person name="Sreeman S.M."/>
            <person name="Shimizu K.K."/>
        </authorList>
    </citation>
    <scope>NUCLEOTIDE SEQUENCE</scope>
</reference>
<dbReference type="GO" id="GO:0070260">
    <property type="term" value="F:5'-tyrosyl-DNA phosphodiesterase activity"/>
    <property type="evidence" value="ECO:0007669"/>
    <property type="project" value="TreeGrafter"/>
</dbReference>
<reference evidence="2" key="2">
    <citation type="submission" date="2021-12" db="EMBL/GenBank/DDBJ databases">
        <title>Resequencing data analysis of finger millet.</title>
        <authorList>
            <person name="Hatakeyama M."/>
            <person name="Aluri S."/>
            <person name="Balachadran M.T."/>
            <person name="Sivarajan S.R."/>
            <person name="Poveda L."/>
            <person name="Shimizu-Inatsugi R."/>
            <person name="Schlapbach R."/>
            <person name="Sreeman S.M."/>
            <person name="Shimizu K.K."/>
        </authorList>
    </citation>
    <scope>NUCLEOTIDE SEQUENCE</scope>
</reference>
<dbReference type="Proteomes" id="UP001054889">
    <property type="component" value="Unassembled WGS sequence"/>
</dbReference>
<dbReference type="EMBL" id="BQKI01000018">
    <property type="protein sequence ID" value="GJN11658.1"/>
    <property type="molecule type" value="Genomic_DNA"/>
</dbReference>
<evidence type="ECO:0000256" key="1">
    <source>
        <dbReference type="ARBA" id="ARBA00022801"/>
    </source>
</evidence>
<protein>
    <submittedName>
        <fullName evidence="2">Uncharacterized protein</fullName>
    </submittedName>
</protein>
<dbReference type="PANTHER" id="PTHR15822:SF20">
    <property type="entry name" value="ENDONUCLEASE_EXONUCLEASE_PHOSPHATASE DOMAIN-CONTAINING PROTEIN"/>
    <property type="match status" value="1"/>
</dbReference>
<proteinExistence type="predicted"/>
<dbReference type="AlphaFoldDB" id="A0AAV5DME2"/>
<evidence type="ECO:0000313" key="2">
    <source>
        <dbReference type="EMBL" id="GJN11658.1"/>
    </source>
</evidence>
<keyword evidence="3" id="KW-1185">Reference proteome</keyword>
<dbReference type="InterPro" id="IPR036691">
    <property type="entry name" value="Endo/exonu/phosph_ase_sf"/>
</dbReference>
<keyword evidence="1" id="KW-0378">Hydrolase</keyword>
<accession>A0AAV5DME2</accession>